<dbReference type="EMBL" id="VDFW01000030">
    <property type="protein sequence ID" value="TNC21925.1"/>
    <property type="molecule type" value="Genomic_DNA"/>
</dbReference>
<sequence length="194" mass="20876">MTVALKDVLARAGLRIDAAEFLHLVEDEARRLVPPNPEPAHFFTPAQRQALGEVGLDLSPYQEDEPDYRARSVAAQAVLAESALTVADAARLLGVDPSRVRHRLAARRLAGWKDHTGWRLPAWQFARDGVLPGLDAVLAAVPEGEPALAVAAFMSRRQDDLVLAGEPVTPREWLLAGGDPRPVAALASTLGTAF</sequence>
<organism evidence="1 2">
    <name type="scientific">Amycolatopsis alkalitolerans</name>
    <dbReference type="NCBI Taxonomy" id="2547244"/>
    <lineage>
        <taxon>Bacteria</taxon>
        <taxon>Bacillati</taxon>
        <taxon>Actinomycetota</taxon>
        <taxon>Actinomycetes</taxon>
        <taxon>Pseudonocardiales</taxon>
        <taxon>Pseudonocardiaceae</taxon>
        <taxon>Amycolatopsis</taxon>
    </lineage>
</organism>
<name>A0A5C4LVW4_9PSEU</name>
<comment type="caution">
    <text evidence="1">The sequence shown here is derived from an EMBL/GenBank/DDBJ whole genome shotgun (WGS) entry which is preliminary data.</text>
</comment>
<dbReference type="AlphaFoldDB" id="A0A5C4LVW4"/>
<dbReference type="OrthoDB" id="511178at2"/>
<proteinExistence type="predicted"/>
<keyword evidence="1" id="KW-0238">DNA-binding</keyword>
<dbReference type="Proteomes" id="UP000305546">
    <property type="component" value="Unassembled WGS sequence"/>
</dbReference>
<dbReference type="RefSeq" id="WP_139099596.1">
    <property type="nucleotide sequence ID" value="NZ_VDFW01000030.1"/>
</dbReference>
<reference evidence="1 2" key="1">
    <citation type="submission" date="2019-06" db="EMBL/GenBank/DDBJ databases">
        <title>Amycolatopsis alkalitolerans sp. nov., isolated from Gastrodia elata Blume.</title>
        <authorList>
            <person name="Narsing Rao M.P."/>
            <person name="Li W.J."/>
        </authorList>
    </citation>
    <scope>NUCLEOTIDE SEQUENCE [LARGE SCALE GENOMIC DNA]</scope>
    <source>
        <strain evidence="1 2">SYSUP0005</strain>
    </source>
</reference>
<dbReference type="GO" id="GO:0003677">
    <property type="term" value="F:DNA binding"/>
    <property type="evidence" value="ECO:0007669"/>
    <property type="project" value="UniProtKB-KW"/>
</dbReference>
<evidence type="ECO:0000313" key="2">
    <source>
        <dbReference type="Proteomes" id="UP000305546"/>
    </source>
</evidence>
<protein>
    <submittedName>
        <fullName evidence="1">DNA-binding protein</fullName>
    </submittedName>
</protein>
<evidence type="ECO:0000313" key="1">
    <source>
        <dbReference type="EMBL" id="TNC21925.1"/>
    </source>
</evidence>
<gene>
    <name evidence="1" type="ORF">FG385_26965</name>
</gene>
<keyword evidence="2" id="KW-1185">Reference proteome</keyword>
<accession>A0A5C4LVW4</accession>